<evidence type="ECO:0000313" key="3">
    <source>
        <dbReference type="EMBL" id="CAJ2501382.1"/>
    </source>
</evidence>
<dbReference type="Proteomes" id="UP001295740">
    <property type="component" value="Unassembled WGS sequence"/>
</dbReference>
<dbReference type="AlphaFoldDB" id="A0AAI8VB31"/>
<dbReference type="Pfam" id="PF13561">
    <property type="entry name" value="adh_short_C2"/>
    <property type="match status" value="1"/>
</dbReference>
<keyword evidence="4" id="KW-1185">Reference proteome</keyword>
<comment type="caution">
    <text evidence="3">The sequence shown here is derived from an EMBL/GenBank/DDBJ whole genome shotgun (WGS) entry which is preliminary data.</text>
</comment>
<dbReference type="PANTHER" id="PTHR43669">
    <property type="entry name" value="5-KETO-D-GLUCONATE 5-REDUCTASE"/>
    <property type="match status" value="1"/>
</dbReference>
<evidence type="ECO:0000256" key="2">
    <source>
        <dbReference type="ARBA" id="ARBA00023002"/>
    </source>
</evidence>
<name>A0AAI8VB31_9PEZI</name>
<dbReference type="InterPro" id="IPR036291">
    <property type="entry name" value="NAD(P)-bd_dom_sf"/>
</dbReference>
<sequence>MPSGAPVALILGAGANVGQHVSRAFASKGYRVAIAARSLREEDSTPDQLQIRADFTDPESLAALFDKVGSEIGAPHVVVYNAASVKPHDEKDPLGVALHDFTRDLAVNTTSLFAAAQQAARAFKALPKSASRTFIYTGNCCNEVPFVGLMDLGVGKSASAHVIQCAAIAYREDGFKFYYADERNADGSPAFMAIDGPAHGEFYTELAEGTAQGPWQQTFVKGVGYKKF</sequence>
<dbReference type="Gene3D" id="3.40.50.720">
    <property type="entry name" value="NAD(P)-binding Rossmann-like Domain"/>
    <property type="match status" value="1"/>
</dbReference>
<dbReference type="EMBL" id="CAUWAG010000003">
    <property type="protein sequence ID" value="CAJ2501382.1"/>
    <property type="molecule type" value="Genomic_DNA"/>
</dbReference>
<keyword evidence="2" id="KW-0560">Oxidoreductase</keyword>
<comment type="similarity">
    <text evidence="1">Belongs to the short-chain dehydrogenases/reductases (SDR) family.</text>
</comment>
<protein>
    <submittedName>
        <fullName evidence="3">Uu.00g042350.m01.CDS01</fullName>
    </submittedName>
</protein>
<dbReference type="InterPro" id="IPR002347">
    <property type="entry name" value="SDR_fam"/>
</dbReference>
<proteinExistence type="inferred from homology"/>
<evidence type="ECO:0000313" key="4">
    <source>
        <dbReference type="Proteomes" id="UP001295740"/>
    </source>
</evidence>
<gene>
    <name evidence="3" type="ORF">KHLLAP_LOCUS1850</name>
</gene>
<dbReference type="GO" id="GO:0016491">
    <property type="term" value="F:oxidoreductase activity"/>
    <property type="evidence" value="ECO:0007669"/>
    <property type="project" value="UniProtKB-KW"/>
</dbReference>
<organism evidence="3 4">
    <name type="scientific">Anthostomella pinea</name>
    <dbReference type="NCBI Taxonomy" id="933095"/>
    <lineage>
        <taxon>Eukaryota</taxon>
        <taxon>Fungi</taxon>
        <taxon>Dikarya</taxon>
        <taxon>Ascomycota</taxon>
        <taxon>Pezizomycotina</taxon>
        <taxon>Sordariomycetes</taxon>
        <taxon>Xylariomycetidae</taxon>
        <taxon>Xylariales</taxon>
        <taxon>Xylariaceae</taxon>
        <taxon>Anthostomella</taxon>
    </lineage>
</organism>
<dbReference type="PANTHER" id="PTHR43669:SF4">
    <property type="entry name" value="SHORT-CHAIN DEHYDROGENASE"/>
    <property type="match status" value="1"/>
</dbReference>
<evidence type="ECO:0000256" key="1">
    <source>
        <dbReference type="ARBA" id="ARBA00006484"/>
    </source>
</evidence>
<dbReference type="SUPFAM" id="SSF51735">
    <property type="entry name" value="NAD(P)-binding Rossmann-fold domains"/>
    <property type="match status" value="1"/>
</dbReference>
<accession>A0AAI8VB31</accession>
<reference evidence="3" key="1">
    <citation type="submission" date="2023-10" db="EMBL/GenBank/DDBJ databases">
        <authorList>
            <person name="Hackl T."/>
        </authorList>
    </citation>
    <scope>NUCLEOTIDE SEQUENCE</scope>
</reference>